<dbReference type="PROSITE" id="PS00409">
    <property type="entry name" value="PROKAR_NTER_METHYL"/>
    <property type="match status" value="1"/>
</dbReference>
<evidence type="ECO:0000256" key="1">
    <source>
        <dbReference type="ARBA" id="ARBA00004167"/>
    </source>
</evidence>
<dbReference type="GO" id="GO:0016020">
    <property type="term" value="C:membrane"/>
    <property type="evidence" value="ECO:0007669"/>
    <property type="project" value="UniProtKB-SubCell"/>
</dbReference>
<keyword evidence="4 6" id="KW-1133">Transmembrane helix</keyword>
<evidence type="ECO:0000256" key="2">
    <source>
        <dbReference type="ARBA" id="ARBA00022481"/>
    </source>
</evidence>
<evidence type="ECO:0000256" key="6">
    <source>
        <dbReference type="SAM" id="Phobius"/>
    </source>
</evidence>
<comment type="caution">
    <text evidence="7">The sequence shown here is derived from an EMBL/GenBank/DDBJ whole genome shotgun (WGS) entry which is preliminary data.</text>
</comment>
<organism evidence="7 8">
    <name type="scientific">Candidatus Segetimicrobium genomatis</name>
    <dbReference type="NCBI Taxonomy" id="2569760"/>
    <lineage>
        <taxon>Bacteria</taxon>
        <taxon>Bacillati</taxon>
        <taxon>Candidatus Sysuimicrobiota</taxon>
        <taxon>Candidatus Sysuimicrobiia</taxon>
        <taxon>Candidatus Sysuimicrobiales</taxon>
        <taxon>Candidatus Segetimicrobiaceae</taxon>
        <taxon>Candidatus Segetimicrobium</taxon>
    </lineage>
</organism>
<gene>
    <name evidence="7" type="ORF">E6H04_13470</name>
</gene>
<evidence type="ECO:0000313" key="7">
    <source>
        <dbReference type="EMBL" id="TMI77848.1"/>
    </source>
</evidence>
<dbReference type="Proteomes" id="UP000320048">
    <property type="component" value="Unassembled WGS sequence"/>
</dbReference>
<dbReference type="Gene3D" id="3.30.700.10">
    <property type="entry name" value="Glycoprotein, Type 4 Pilin"/>
    <property type="match status" value="1"/>
</dbReference>
<name>A0A537J2S8_9BACT</name>
<dbReference type="AlphaFoldDB" id="A0A537J2S8"/>
<dbReference type="SUPFAM" id="SSF54523">
    <property type="entry name" value="Pili subunits"/>
    <property type="match status" value="1"/>
</dbReference>
<keyword evidence="5 6" id="KW-0472">Membrane</keyword>
<keyword evidence="2" id="KW-0488">Methylation</keyword>
<keyword evidence="3 6" id="KW-0812">Transmembrane</keyword>
<evidence type="ECO:0000256" key="5">
    <source>
        <dbReference type="ARBA" id="ARBA00023136"/>
    </source>
</evidence>
<feature type="transmembrane region" description="Helical" evidence="6">
    <location>
        <begin position="15"/>
        <end position="36"/>
    </location>
</feature>
<accession>A0A537J2S8</accession>
<comment type="subcellular location">
    <subcellularLocation>
        <location evidence="1">Membrane</location>
        <topology evidence="1">Single-pass membrane protein</topology>
    </subcellularLocation>
</comment>
<proteinExistence type="predicted"/>
<dbReference type="InterPro" id="IPR045584">
    <property type="entry name" value="Pilin-like"/>
</dbReference>
<dbReference type="InterPro" id="IPR012902">
    <property type="entry name" value="N_methyl_site"/>
</dbReference>
<protein>
    <submittedName>
        <fullName evidence="7">Type II secretion system protein</fullName>
    </submittedName>
</protein>
<dbReference type="EMBL" id="VBAO01000423">
    <property type="protein sequence ID" value="TMI77848.1"/>
    <property type="molecule type" value="Genomic_DNA"/>
</dbReference>
<reference evidence="7 8" key="1">
    <citation type="journal article" date="2019" name="Nat. Microbiol.">
        <title>Mediterranean grassland soil C-N compound turnover is dependent on rainfall and depth, and is mediated by genomically divergent microorganisms.</title>
        <authorList>
            <person name="Diamond S."/>
            <person name="Andeer P.F."/>
            <person name="Li Z."/>
            <person name="Crits-Christoph A."/>
            <person name="Burstein D."/>
            <person name="Anantharaman K."/>
            <person name="Lane K.R."/>
            <person name="Thomas B.C."/>
            <person name="Pan C."/>
            <person name="Northen T.R."/>
            <person name="Banfield J.F."/>
        </authorList>
    </citation>
    <scope>NUCLEOTIDE SEQUENCE [LARGE SCALE GENOMIC DNA]</scope>
    <source>
        <strain evidence="7">NP_7</strain>
    </source>
</reference>
<dbReference type="Pfam" id="PF07963">
    <property type="entry name" value="N_methyl"/>
    <property type="match status" value="1"/>
</dbReference>
<sequence>MFSCVRKGLNRRAGGFTLIEMIVVLAILGILVAMAVPRYLAARKKAYKVEAQNVLQEMKTLEWAHFQEYGAFDTSPNGTSLGFAPPGGLHWNAPTISGTDPITITMTGALPPLTATDTVWITLASDGSSSGGATF</sequence>
<dbReference type="NCBIfam" id="TIGR02532">
    <property type="entry name" value="IV_pilin_GFxxxE"/>
    <property type="match status" value="1"/>
</dbReference>
<evidence type="ECO:0000256" key="3">
    <source>
        <dbReference type="ARBA" id="ARBA00022692"/>
    </source>
</evidence>
<evidence type="ECO:0000256" key="4">
    <source>
        <dbReference type="ARBA" id="ARBA00022989"/>
    </source>
</evidence>
<evidence type="ECO:0000313" key="8">
    <source>
        <dbReference type="Proteomes" id="UP000320048"/>
    </source>
</evidence>
<dbReference type="PANTHER" id="PTHR30093:SF44">
    <property type="entry name" value="TYPE II SECRETION SYSTEM CORE PROTEIN G"/>
    <property type="match status" value="1"/>
</dbReference>
<dbReference type="PANTHER" id="PTHR30093">
    <property type="entry name" value="GENERAL SECRETION PATHWAY PROTEIN G"/>
    <property type="match status" value="1"/>
</dbReference>